<accession>A0A4R6QBF9</accession>
<dbReference type="InterPro" id="IPR029479">
    <property type="entry name" value="Nitroreductase"/>
</dbReference>
<dbReference type="GO" id="GO:0016491">
    <property type="term" value="F:oxidoreductase activity"/>
    <property type="evidence" value="ECO:0007669"/>
    <property type="project" value="UniProtKB-KW"/>
</dbReference>
<dbReference type="SUPFAM" id="SSF55469">
    <property type="entry name" value="FMN-dependent nitroreductase-like"/>
    <property type="match status" value="1"/>
</dbReference>
<dbReference type="EMBL" id="SNXO01000003">
    <property type="protein sequence ID" value="TDP59595.1"/>
    <property type="molecule type" value="Genomic_DNA"/>
</dbReference>
<comment type="similarity">
    <text evidence="1">Belongs to the nitroreductase family.</text>
</comment>
<dbReference type="InterPro" id="IPR000415">
    <property type="entry name" value="Nitroreductase-like"/>
</dbReference>
<organism evidence="4 5">
    <name type="scientific">Aminicella lysinilytica</name>
    <dbReference type="NCBI Taxonomy" id="433323"/>
    <lineage>
        <taxon>Bacteria</taxon>
        <taxon>Bacillati</taxon>
        <taxon>Bacillota</taxon>
        <taxon>Clostridia</taxon>
        <taxon>Peptostreptococcales</taxon>
        <taxon>Anaerovoracaceae</taxon>
        <taxon>Aminicella</taxon>
    </lineage>
</organism>
<dbReference type="Gene3D" id="3.40.109.10">
    <property type="entry name" value="NADH Oxidase"/>
    <property type="match status" value="1"/>
</dbReference>
<evidence type="ECO:0000256" key="1">
    <source>
        <dbReference type="ARBA" id="ARBA00007118"/>
    </source>
</evidence>
<dbReference type="OrthoDB" id="9812105at2"/>
<feature type="domain" description="Nitroreductase" evidence="3">
    <location>
        <begin position="69"/>
        <end position="160"/>
    </location>
</feature>
<evidence type="ECO:0000259" key="3">
    <source>
        <dbReference type="Pfam" id="PF00881"/>
    </source>
</evidence>
<proteinExistence type="inferred from homology"/>
<dbReference type="Pfam" id="PF00881">
    <property type="entry name" value="Nitroreductase"/>
    <property type="match status" value="2"/>
</dbReference>
<dbReference type="Proteomes" id="UP000295500">
    <property type="component" value="Unassembled WGS sequence"/>
</dbReference>
<name>A0A4R6QBF9_9FIRM</name>
<gene>
    <name evidence="4" type="ORF">EV211_10315</name>
</gene>
<sequence length="180" mass="19741">MEAIECIKSRRSIRKFTDKPISVKTMNDLVNAAAYAPSWKNTQVVRYMAVTDREVMDEIADNCVMGFKGNAAIIKDCQVLMVIATVHGISGYEKTGEPTTDKGDRWEVFDAGIATQTFCLAAEAMGLGTVIMGIFDEQKVDKAVSMPAGQKVAALIALGYSDTDPKPPRRKDAEDLLTWK</sequence>
<reference evidence="4 5" key="1">
    <citation type="submission" date="2019-03" db="EMBL/GenBank/DDBJ databases">
        <title>Genomic Encyclopedia of Type Strains, Phase IV (KMG-IV): sequencing the most valuable type-strain genomes for metagenomic binning, comparative biology and taxonomic classification.</title>
        <authorList>
            <person name="Goeker M."/>
        </authorList>
    </citation>
    <scope>NUCLEOTIDE SEQUENCE [LARGE SCALE GENOMIC DNA]</scope>
    <source>
        <strain evidence="4 5">DSM 28287</strain>
    </source>
</reference>
<dbReference type="AlphaFoldDB" id="A0A4R6QBF9"/>
<comment type="caution">
    <text evidence="4">The sequence shown here is derived from an EMBL/GenBank/DDBJ whole genome shotgun (WGS) entry which is preliminary data.</text>
</comment>
<keyword evidence="2" id="KW-0560">Oxidoreductase</keyword>
<keyword evidence="5" id="KW-1185">Reference proteome</keyword>
<dbReference type="PANTHER" id="PTHR43673">
    <property type="entry name" value="NAD(P)H NITROREDUCTASE YDGI-RELATED"/>
    <property type="match status" value="1"/>
</dbReference>
<evidence type="ECO:0000313" key="5">
    <source>
        <dbReference type="Proteomes" id="UP000295500"/>
    </source>
</evidence>
<dbReference type="CDD" id="cd02062">
    <property type="entry name" value="Nitro_FMN_reductase"/>
    <property type="match status" value="1"/>
</dbReference>
<feature type="domain" description="Nitroreductase" evidence="3">
    <location>
        <begin position="7"/>
        <end position="67"/>
    </location>
</feature>
<dbReference type="RefSeq" id="WP_133527590.1">
    <property type="nucleotide sequence ID" value="NZ_SNXO01000003.1"/>
</dbReference>
<evidence type="ECO:0000313" key="4">
    <source>
        <dbReference type="EMBL" id="TDP59595.1"/>
    </source>
</evidence>
<dbReference type="PANTHER" id="PTHR43673:SF10">
    <property type="entry name" value="NADH DEHYDROGENASE_NAD(P)H NITROREDUCTASE XCC3605-RELATED"/>
    <property type="match status" value="1"/>
</dbReference>
<protein>
    <submittedName>
        <fullName evidence="4">Nitroreductase</fullName>
    </submittedName>
</protein>
<evidence type="ECO:0000256" key="2">
    <source>
        <dbReference type="ARBA" id="ARBA00023002"/>
    </source>
</evidence>